<feature type="non-terminal residue" evidence="8">
    <location>
        <position position="119"/>
    </location>
</feature>
<accession>S8E1I5</accession>
<evidence type="ECO:0000313" key="8">
    <source>
        <dbReference type="EMBL" id="EPS66172.1"/>
    </source>
</evidence>
<dbReference type="Proteomes" id="UP000015453">
    <property type="component" value="Unassembled WGS sequence"/>
</dbReference>
<comment type="function">
    <text evidence="5">Transcription factor.</text>
</comment>
<dbReference type="GO" id="GO:0003677">
    <property type="term" value="F:DNA binding"/>
    <property type="evidence" value="ECO:0007669"/>
    <property type="project" value="UniProtKB-KW"/>
</dbReference>
<keyword evidence="2" id="KW-0677">Repeat</keyword>
<dbReference type="OrthoDB" id="2143914at2759"/>
<comment type="caution">
    <text evidence="8">The sequence shown here is derived from an EMBL/GenBank/DDBJ whole genome shotgun (WGS) entry which is preliminary data.</text>
</comment>
<proteinExistence type="predicted"/>
<evidence type="ECO:0000313" key="9">
    <source>
        <dbReference type="Proteomes" id="UP000015453"/>
    </source>
</evidence>
<dbReference type="CDD" id="cd00167">
    <property type="entry name" value="SANT"/>
    <property type="match status" value="2"/>
</dbReference>
<dbReference type="InterPro" id="IPR015495">
    <property type="entry name" value="Myb_TF_plants"/>
</dbReference>
<dbReference type="InterPro" id="IPR017930">
    <property type="entry name" value="Myb_dom"/>
</dbReference>
<evidence type="ECO:0000259" key="7">
    <source>
        <dbReference type="PROSITE" id="PS51294"/>
    </source>
</evidence>
<feature type="domain" description="HTH myb-type" evidence="7">
    <location>
        <begin position="62"/>
        <end position="116"/>
    </location>
</feature>
<keyword evidence="3" id="KW-0238">DNA-binding</keyword>
<dbReference type="InterPro" id="IPR009057">
    <property type="entry name" value="Homeodomain-like_sf"/>
</dbReference>
<dbReference type="SMART" id="SM00717">
    <property type="entry name" value="SANT"/>
    <property type="match status" value="2"/>
</dbReference>
<feature type="domain" description="Myb-like" evidence="6">
    <location>
        <begin position="9"/>
        <end position="61"/>
    </location>
</feature>
<dbReference type="InterPro" id="IPR001005">
    <property type="entry name" value="SANT/Myb"/>
</dbReference>
<dbReference type="GO" id="GO:0005634">
    <property type="term" value="C:nucleus"/>
    <property type="evidence" value="ECO:0007669"/>
    <property type="project" value="UniProtKB-SubCell"/>
</dbReference>
<dbReference type="PANTHER" id="PTHR10641">
    <property type="entry name" value="MYB FAMILY TRANSCRIPTION FACTOR"/>
    <property type="match status" value="1"/>
</dbReference>
<name>S8E1I5_9LAMI</name>
<evidence type="ECO:0000256" key="3">
    <source>
        <dbReference type="ARBA" id="ARBA00023125"/>
    </source>
</evidence>
<feature type="domain" description="HTH myb-type" evidence="7">
    <location>
        <begin position="9"/>
        <end position="61"/>
    </location>
</feature>
<evidence type="ECO:0000256" key="4">
    <source>
        <dbReference type="ARBA" id="ARBA00023242"/>
    </source>
</evidence>
<organism evidence="8 9">
    <name type="scientific">Genlisea aurea</name>
    <dbReference type="NCBI Taxonomy" id="192259"/>
    <lineage>
        <taxon>Eukaryota</taxon>
        <taxon>Viridiplantae</taxon>
        <taxon>Streptophyta</taxon>
        <taxon>Embryophyta</taxon>
        <taxon>Tracheophyta</taxon>
        <taxon>Spermatophyta</taxon>
        <taxon>Magnoliopsida</taxon>
        <taxon>eudicotyledons</taxon>
        <taxon>Gunneridae</taxon>
        <taxon>Pentapetalae</taxon>
        <taxon>asterids</taxon>
        <taxon>lamiids</taxon>
        <taxon>Lamiales</taxon>
        <taxon>Lentibulariaceae</taxon>
        <taxon>Genlisea</taxon>
    </lineage>
</organism>
<gene>
    <name evidence="8" type="ORF">M569_08609</name>
</gene>
<dbReference type="AlphaFoldDB" id="S8E1I5"/>
<dbReference type="FunFam" id="1.10.10.60:FF:000001">
    <property type="entry name" value="MYB-related transcription factor"/>
    <property type="match status" value="1"/>
</dbReference>
<dbReference type="Gene3D" id="1.10.10.60">
    <property type="entry name" value="Homeodomain-like"/>
    <property type="match status" value="2"/>
</dbReference>
<evidence type="ECO:0000256" key="2">
    <source>
        <dbReference type="ARBA" id="ARBA00022737"/>
    </source>
</evidence>
<dbReference type="PROSITE" id="PS50090">
    <property type="entry name" value="MYB_LIKE"/>
    <property type="match status" value="2"/>
</dbReference>
<evidence type="ECO:0000256" key="1">
    <source>
        <dbReference type="ARBA" id="ARBA00004123"/>
    </source>
</evidence>
<dbReference type="SUPFAM" id="SSF46689">
    <property type="entry name" value="Homeodomain-like"/>
    <property type="match status" value="1"/>
</dbReference>
<protein>
    <submittedName>
        <fullName evidence="8">Uncharacterized protein</fullName>
    </submittedName>
</protein>
<dbReference type="PANTHER" id="PTHR10641:SF1377">
    <property type="entry name" value="MYB-RELATED PROTEIN MYB4-LIKE"/>
    <property type="match status" value="1"/>
</dbReference>
<keyword evidence="9" id="KW-1185">Reference proteome</keyword>
<comment type="subcellular location">
    <subcellularLocation>
        <location evidence="1">Nucleus</location>
    </subcellularLocation>
</comment>
<dbReference type="PROSITE" id="PS51294">
    <property type="entry name" value="HTH_MYB"/>
    <property type="match status" value="2"/>
</dbReference>
<dbReference type="EMBL" id="AUSU01003826">
    <property type="protein sequence ID" value="EPS66172.1"/>
    <property type="molecule type" value="Genomic_DNA"/>
</dbReference>
<dbReference type="Pfam" id="PF00249">
    <property type="entry name" value="Myb_DNA-binding"/>
    <property type="match status" value="2"/>
</dbReference>
<keyword evidence="4" id="KW-0539">Nucleus</keyword>
<sequence length="119" mass="14035">MVKTSYVGHDGVKKGAWTEEEDEKLRAYIQRYGHWNWNLLPKYAGLARCGKSCRLRWLNYLKPGVKRGNFTKEEEDLIIQLHDQLGNKWSTIAAQFPGRTDNDIKNFWHTTIAKRIERE</sequence>
<evidence type="ECO:0000259" key="6">
    <source>
        <dbReference type="PROSITE" id="PS50090"/>
    </source>
</evidence>
<evidence type="ECO:0000256" key="5">
    <source>
        <dbReference type="ARBA" id="ARBA00057804"/>
    </source>
</evidence>
<reference evidence="8 9" key="1">
    <citation type="journal article" date="2013" name="BMC Genomics">
        <title>The miniature genome of a carnivorous plant Genlisea aurea contains a low number of genes and short non-coding sequences.</title>
        <authorList>
            <person name="Leushkin E.V."/>
            <person name="Sutormin R.A."/>
            <person name="Nabieva E.R."/>
            <person name="Penin A.A."/>
            <person name="Kondrashov A.S."/>
            <person name="Logacheva M.D."/>
        </authorList>
    </citation>
    <scope>NUCLEOTIDE SEQUENCE [LARGE SCALE GENOMIC DNA]</scope>
</reference>
<feature type="domain" description="Myb-like" evidence="6">
    <location>
        <begin position="62"/>
        <end position="112"/>
    </location>
</feature>